<evidence type="ECO:0000256" key="2">
    <source>
        <dbReference type="ARBA" id="ARBA00022598"/>
    </source>
</evidence>
<feature type="region of interest" description="Disordered" evidence="8">
    <location>
        <begin position="1"/>
        <end position="34"/>
    </location>
</feature>
<dbReference type="Pfam" id="PF13193">
    <property type="entry name" value="AMP-binding_C"/>
    <property type="match status" value="1"/>
</dbReference>
<dbReference type="SUPFAM" id="SSF56801">
    <property type="entry name" value="Acetyl-CoA synthetase-like"/>
    <property type="match status" value="3"/>
</dbReference>
<evidence type="ECO:0000256" key="8">
    <source>
        <dbReference type="SAM" id="MobiDB-lite"/>
    </source>
</evidence>
<evidence type="ECO:0000256" key="6">
    <source>
        <dbReference type="ARBA" id="ARBA00039009"/>
    </source>
</evidence>
<feature type="domain" description="AMP-dependent synthetase/ligase" evidence="9">
    <location>
        <begin position="989"/>
        <end position="1156"/>
    </location>
</feature>
<dbReference type="InterPro" id="IPR025110">
    <property type="entry name" value="AMP-bd_C"/>
</dbReference>
<evidence type="ECO:0000256" key="3">
    <source>
        <dbReference type="ARBA" id="ARBA00022741"/>
    </source>
</evidence>
<evidence type="ECO:0000256" key="4">
    <source>
        <dbReference type="ARBA" id="ARBA00022832"/>
    </source>
</evidence>
<evidence type="ECO:0000259" key="9">
    <source>
        <dbReference type="Pfam" id="PF00501"/>
    </source>
</evidence>
<dbReference type="GO" id="GO:0031956">
    <property type="term" value="F:medium-chain fatty acid-CoA ligase activity"/>
    <property type="evidence" value="ECO:0007669"/>
    <property type="project" value="UniProtKB-EC"/>
</dbReference>
<feature type="domain" description="AMP-dependent synthetase/ligase" evidence="9">
    <location>
        <begin position="142"/>
        <end position="266"/>
    </location>
</feature>
<feature type="domain" description="AMP-dependent synthetase/ligase" evidence="9">
    <location>
        <begin position="688"/>
        <end position="815"/>
    </location>
</feature>
<dbReference type="GO" id="GO:0006631">
    <property type="term" value="P:fatty acid metabolic process"/>
    <property type="evidence" value="ECO:0007669"/>
    <property type="project" value="UniProtKB-KW"/>
</dbReference>
<keyword evidence="12" id="KW-1185">Reference proteome</keyword>
<keyword evidence="4" id="KW-0443">Lipid metabolism</keyword>
<gene>
    <name evidence="11" type="ORF">GRJ2_002129400</name>
</gene>
<evidence type="ECO:0000256" key="1">
    <source>
        <dbReference type="ARBA" id="ARBA00006432"/>
    </source>
</evidence>
<evidence type="ECO:0000256" key="5">
    <source>
        <dbReference type="ARBA" id="ARBA00022840"/>
    </source>
</evidence>
<dbReference type="Gene3D" id="3.30.300.30">
    <property type="match status" value="2"/>
</dbReference>
<evidence type="ECO:0000256" key="7">
    <source>
        <dbReference type="ARBA" id="ARBA00048477"/>
    </source>
</evidence>
<dbReference type="FunFam" id="3.30.300.30:FF:000005">
    <property type="entry name" value="Acyl-coenzyme A synthetase ACSM5, mitochondrial"/>
    <property type="match status" value="1"/>
</dbReference>
<feature type="domain" description="AMP-dependent synthetase/ligase" evidence="9">
    <location>
        <begin position="851"/>
        <end position="986"/>
    </location>
</feature>
<accession>A0ABC9XH28</accession>
<name>A0ABC9XH28_GRUJA</name>
<evidence type="ECO:0000313" key="11">
    <source>
        <dbReference type="EMBL" id="GAB0196641.1"/>
    </source>
</evidence>
<evidence type="ECO:0000259" key="10">
    <source>
        <dbReference type="Pfam" id="PF13193"/>
    </source>
</evidence>
<keyword evidence="2" id="KW-0436">Ligase</keyword>
<dbReference type="InterPro" id="IPR051087">
    <property type="entry name" value="Mitochondrial_ACSM"/>
</dbReference>
<dbReference type="InterPro" id="IPR000873">
    <property type="entry name" value="AMP-dep_synth/lig_dom"/>
</dbReference>
<feature type="domain" description="AMP-dependent synthetase/ligase" evidence="9">
    <location>
        <begin position="548"/>
        <end position="682"/>
    </location>
</feature>
<comment type="caution">
    <text evidence="11">The sequence shown here is derived from an EMBL/GenBank/DDBJ whole genome shotgun (WGS) entry which is preliminary data.</text>
</comment>
<dbReference type="PANTHER" id="PTHR43605">
    <property type="entry name" value="ACYL-COENZYME A SYNTHETASE"/>
    <property type="match status" value="1"/>
</dbReference>
<protein>
    <recommendedName>
        <fullName evidence="6">medium-chain acyl-CoA ligase</fullName>
        <ecNumber evidence="6">6.2.1.2</ecNumber>
    </recommendedName>
</protein>
<keyword evidence="3" id="KW-0547">Nucleotide-binding</keyword>
<dbReference type="EC" id="6.2.1.2" evidence="6"/>
<dbReference type="InterPro" id="IPR045851">
    <property type="entry name" value="AMP-bd_C_sf"/>
</dbReference>
<dbReference type="Gene3D" id="3.40.50.980">
    <property type="match status" value="1"/>
</dbReference>
<sequence>MEDPTLEQVEAPEGGCGPWEAHAGASPGRTGRPVKRGAHARAVAHFSLKCKANGSVWHFTFARLVFILCLRHAANDNRTHEEVDQRFISFIGALLHGCNRLLTSLIISYYDSINQCKKELPEYFNFASDVLDEWSRLEKDGRRPANPAFWWVNDEGEEVKWSFEELGFLSRKAANILSEVCGLQRGDRVIAVLPRVPEWWLLNVACMRTGIVFIPGTSQLTAKDILYRLQASKAKCIITNDTLAPAVESVMPDCQFLKSKLIVAKGSRDGWLNLKELFAYWLNLTPSDIMWNTSDTGWVKSAWSSVFAPWICGSCVFVHSLLQFKPALIAETLSRYPITAFCTAPTAYRMLVQHDLSSYKFMSLKHCVSGGEPLNPEVMAKWKIQTGLDIYEGYGQTETIIDDHGAVLPAGEEGNIGIRVQPRRPFCLFSEYLANPEKTAASVCGNFYVTGDRAIMDEEGYIWFVGRADDIINSSGYRIGPFEVESALIQHPAVSESAVVSSPDPIRGEVVKAFVVLAPAFVSHDPEKLTQELQQHVKKVTAPYKYPRKAGKRPSNPAFWWINGKGEEVKWSFEELGFLSRKVANVLTKVCGLQKGDRIVVILPRVPEWWLVHVACMRAGIVLIPGISQLSAKDILYRLQASKATCIITDDTLAPAVDSVASECEFLKTKLMVSKGSREGWLNFTDLCKYWLDLTPSDVIWSTADTGWILASLASVFDPWVFGSCIFIHKLPQVASAAILNTLCRFPIDTLVGAPTLFRMLVQNDLSNYKFMNLKRCLSGGEPLNPEVMEQWKSKTGLDIHEVYGQTETVVKAFVVLSPTFSSSDLESLTCDLQEHVKKTTAPYKYPRKERKGPSNPALWWINGKGDEVKWSFEELGFLSQKVANVLSGPCGLQRGDGVLVILPRIPEWWLLNVACMRTGVTIIPGTTQLTAQDICYRLLASKAQCIITTDVLAPAVDSVASKCRFLKTKLIVSESSRAEWLNFSALLQYWMNLTPSDIMWNMSDTAWVKAAIGSVFGPWFQGACVFVHAMPQFDPRAILNTLCRYPVTTLCSAPTAYRMLVQHDLTRYAFKRLKHCLTGGEPLNPEVMAQWKSQTGLTIYEAYGQTEIGMICANMKGMKIKPGSLGKAAPPYDVQIIDENGSVLPPGKEGDIAIKIDAKRPFTFFTQYLDDPVKTASTIHGNFYVTGDRGSMDEDGYIWFMGRSDDVIISSGYRIGPFEIESALIQHPAVVESAVVSSPDPIRGEIEFVQQLPKTIAGKIRRNELRNKEWGQI</sequence>
<dbReference type="AlphaFoldDB" id="A0ABC9XH28"/>
<evidence type="ECO:0000313" key="12">
    <source>
        <dbReference type="Proteomes" id="UP001623348"/>
    </source>
</evidence>
<keyword evidence="4" id="KW-0276">Fatty acid metabolism</keyword>
<dbReference type="Pfam" id="PF00501">
    <property type="entry name" value="AMP-binding"/>
    <property type="match status" value="6"/>
</dbReference>
<proteinExistence type="inferred from homology"/>
<organism evidence="11 12">
    <name type="scientific">Grus japonensis</name>
    <name type="common">Japanese crane</name>
    <name type="synonym">Red-crowned crane</name>
    <dbReference type="NCBI Taxonomy" id="30415"/>
    <lineage>
        <taxon>Eukaryota</taxon>
        <taxon>Metazoa</taxon>
        <taxon>Chordata</taxon>
        <taxon>Craniata</taxon>
        <taxon>Vertebrata</taxon>
        <taxon>Euteleostomi</taxon>
        <taxon>Archelosauria</taxon>
        <taxon>Archosauria</taxon>
        <taxon>Dinosauria</taxon>
        <taxon>Saurischia</taxon>
        <taxon>Theropoda</taxon>
        <taxon>Coelurosauria</taxon>
        <taxon>Aves</taxon>
        <taxon>Neognathae</taxon>
        <taxon>Neoaves</taxon>
        <taxon>Gruiformes</taxon>
        <taxon>Gruidae</taxon>
        <taxon>Grus</taxon>
    </lineage>
</organism>
<comment type="similarity">
    <text evidence="1">Belongs to the ATP-dependent AMP-binding enzyme family.</text>
</comment>
<reference evidence="11 12" key="1">
    <citation type="submission" date="2024-06" db="EMBL/GenBank/DDBJ databases">
        <title>The draft genome of Grus japonensis, version 3.</title>
        <authorList>
            <person name="Nabeshima K."/>
            <person name="Suzuki S."/>
            <person name="Onuma M."/>
        </authorList>
    </citation>
    <scope>NUCLEOTIDE SEQUENCE [LARGE SCALE GENOMIC DNA]</scope>
    <source>
        <strain evidence="11 12">451A</strain>
    </source>
</reference>
<dbReference type="PANTHER" id="PTHR43605:SF6">
    <property type="entry name" value="ACYL-COENZYME A SYNTHETASE ACSM5, MITOCHONDRIAL"/>
    <property type="match status" value="1"/>
</dbReference>
<feature type="domain" description="AMP-dependent synthetase/ligase" evidence="9">
    <location>
        <begin position="282"/>
        <end position="401"/>
    </location>
</feature>
<dbReference type="EMBL" id="BAAFJT010000015">
    <property type="protein sequence ID" value="GAB0196641.1"/>
    <property type="molecule type" value="Genomic_DNA"/>
</dbReference>
<feature type="domain" description="AMP-binding enzyme C-terminal" evidence="10">
    <location>
        <begin position="1220"/>
        <end position="1247"/>
    </location>
</feature>
<dbReference type="Proteomes" id="UP001623348">
    <property type="component" value="Unassembled WGS sequence"/>
</dbReference>
<comment type="catalytic activity">
    <reaction evidence="7">
        <text>a medium-chain fatty acid + ATP + CoA = a medium-chain fatty acyl-CoA + AMP + diphosphate</text>
        <dbReference type="Rhea" id="RHEA:48340"/>
        <dbReference type="ChEBI" id="CHEBI:30616"/>
        <dbReference type="ChEBI" id="CHEBI:33019"/>
        <dbReference type="ChEBI" id="CHEBI:57287"/>
        <dbReference type="ChEBI" id="CHEBI:59558"/>
        <dbReference type="ChEBI" id="CHEBI:90546"/>
        <dbReference type="ChEBI" id="CHEBI:456215"/>
        <dbReference type="EC" id="6.2.1.2"/>
    </reaction>
    <physiologicalReaction direction="left-to-right" evidence="7">
        <dbReference type="Rhea" id="RHEA:48341"/>
    </physiologicalReaction>
</comment>
<dbReference type="Gene3D" id="3.40.50.12780">
    <property type="entry name" value="N-terminal domain of ligase-like"/>
    <property type="match status" value="5"/>
</dbReference>
<keyword evidence="5" id="KW-0067">ATP-binding</keyword>
<dbReference type="InterPro" id="IPR042099">
    <property type="entry name" value="ANL_N_sf"/>
</dbReference>
<dbReference type="GO" id="GO:0005524">
    <property type="term" value="F:ATP binding"/>
    <property type="evidence" value="ECO:0007669"/>
    <property type="project" value="UniProtKB-KW"/>
</dbReference>